<sequence>MRSTHVIYKASIDHGIDINDISTSLSDASAALMIEFKLFEYCEDDISVCLTDSPGGIFSGSEPSTMDEVWIPGDISNMWDRYLRTMLQLAGAGYPGCVGCAGPAAEIAWDEVASRSRLA</sequence>
<evidence type="ECO:0000313" key="1">
    <source>
        <dbReference type="EMBL" id="AIF13572.1"/>
    </source>
</evidence>
<name>A0A075HGP4_9EURY</name>
<accession>A0A075HGP4</accession>
<reference evidence="1" key="1">
    <citation type="journal article" date="2014" name="Genome Biol. Evol.">
        <title>Pangenome evidence for extensive interdomain horizontal transfer affecting lineage core and shell genes in uncultured planktonic thaumarchaeota and euryarchaeota.</title>
        <authorList>
            <person name="Deschamps P."/>
            <person name="Zivanovic Y."/>
            <person name="Moreira D."/>
            <person name="Rodriguez-Valera F."/>
            <person name="Lopez-Garcia P."/>
        </authorList>
    </citation>
    <scope>NUCLEOTIDE SEQUENCE</scope>
</reference>
<proteinExistence type="predicted"/>
<dbReference type="EMBL" id="KF900977">
    <property type="protein sequence ID" value="AIF13572.1"/>
    <property type="molecule type" value="Genomic_DNA"/>
</dbReference>
<organism evidence="1">
    <name type="scientific">uncultured marine group II/III euryarchaeote KM3_63_B12</name>
    <dbReference type="NCBI Taxonomy" id="1456474"/>
    <lineage>
        <taxon>Archaea</taxon>
        <taxon>Methanobacteriati</taxon>
        <taxon>Methanobacteriota</taxon>
        <taxon>environmental samples</taxon>
    </lineage>
</organism>
<dbReference type="AlphaFoldDB" id="A0A075HGP4"/>
<protein>
    <submittedName>
        <fullName evidence="1">Uncharacterized protein</fullName>
    </submittedName>
</protein>